<dbReference type="InterPro" id="IPR016195">
    <property type="entry name" value="Pol/histidinol_Pase-like"/>
</dbReference>
<evidence type="ECO:0000313" key="2">
    <source>
        <dbReference type="EMBL" id="KAK9162816.1"/>
    </source>
</evidence>
<dbReference type="Proteomes" id="UP001420932">
    <property type="component" value="Unassembled WGS sequence"/>
</dbReference>
<evidence type="ECO:0000256" key="1">
    <source>
        <dbReference type="SAM" id="MobiDB-lite"/>
    </source>
</evidence>
<name>A0AAP0L1T0_9MAGN</name>
<feature type="compositionally biased region" description="Basic residues" evidence="1">
    <location>
        <begin position="1"/>
        <end position="18"/>
    </location>
</feature>
<feature type="region of interest" description="Disordered" evidence="1">
    <location>
        <begin position="1"/>
        <end position="23"/>
    </location>
</feature>
<proteinExistence type="predicted"/>
<protein>
    <submittedName>
        <fullName evidence="2">Uncharacterized protein</fullName>
    </submittedName>
</protein>
<dbReference type="EMBL" id="JBBNAF010000002">
    <property type="protein sequence ID" value="KAK9162816.1"/>
    <property type="molecule type" value="Genomic_DNA"/>
</dbReference>
<gene>
    <name evidence="2" type="ORF">Syun_003718</name>
</gene>
<sequence>MDANKTKKKKRRNGRKKKATAEQTLYAKSVREWVSLDSSSSSSSSDSTPPSLDHDFGLRSCVGDDKLVFDLHSHSIFSDGFLSPTALVERAHRNGRERERQWAWRHKAQQVNVTFGGPVSDIQSAQDCKADMKTPSVNPAEHLVFTTMLIVFTTYTMEKAIEYVIFDPTIVLPHHLHPITTSFFMTTLLWSTSGGVFHVAFNVFEEMSTNLSSAISHSMKSFPLIFPITSAGDLHQHGSYFVRADLWIPL</sequence>
<comment type="caution">
    <text evidence="2">The sequence shown here is derived from an EMBL/GenBank/DDBJ whole genome shotgun (WGS) entry which is preliminary data.</text>
</comment>
<reference evidence="2 3" key="1">
    <citation type="submission" date="2024-01" db="EMBL/GenBank/DDBJ databases">
        <title>Genome assemblies of Stephania.</title>
        <authorList>
            <person name="Yang L."/>
        </authorList>
    </citation>
    <scope>NUCLEOTIDE SEQUENCE [LARGE SCALE GENOMIC DNA]</scope>
    <source>
        <strain evidence="2">YNDBR</strain>
        <tissue evidence="2">Leaf</tissue>
    </source>
</reference>
<dbReference type="Gene3D" id="3.20.20.140">
    <property type="entry name" value="Metal-dependent hydrolases"/>
    <property type="match status" value="1"/>
</dbReference>
<organism evidence="2 3">
    <name type="scientific">Stephania yunnanensis</name>
    <dbReference type="NCBI Taxonomy" id="152371"/>
    <lineage>
        <taxon>Eukaryota</taxon>
        <taxon>Viridiplantae</taxon>
        <taxon>Streptophyta</taxon>
        <taxon>Embryophyta</taxon>
        <taxon>Tracheophyta</taxon>
        <taxon>Spermatophyta</taxon>
        <taxon>Magnoliopsida</taxon>
        <taxon>Ranunculales</taxon>
        <taxon>Menispermaceae</taxon>
        <taxon>Menispermoideae</taxon>
        <taxon>Cissampelideae</taxon>
        <taxon>Stephania</taxon>
    </lineage>
</organism>
<dbReference type="AlphaFoldDB" id="A0AAP0L1T0"/>
<keyword evidence="3" id="KW-1185">Reference proteome</keyword>
<evidence type="ECO:0000313" key="3">
    <source>
        <dbReference type="Proteomes" id="UP001420932"/>
    </source>
</evidence>
<dbReference type="SUPFAM" id="SSF89550">
    <property type="entry name" value="PHP domain-like"/>
    <property type="match status" value="1"/>
</dbReference>
<accession>A0AAP0L1T0</accession>